<comment type="caution">
    <text evidence="3">The sequence shown here is derived from an EMBL/GenBank/DDBJ whole genome shotgun (WGS) entry which is preliminary data.</text>
</comment>
<feature type="transmembrane region" description="Helical" evidence="1">
    <location>
        <begin position="24"/>
        <end position="44"/>
    </location>
</feature>
<keyword evidence="1" id="KW-0472">Membrane</keyword>
<dbReference type="SUPFAM" id="SSF103481">
    <property type="entry name" value="Multidrug resistance efflux transporter EmrE"/>
    <property type="match status" value="2"/>
</dbReference>
<feature type="transmembrane region" description="Helical" evidence="1">
    <location>
        <begin position="168"/>
        <end position="187"/>
    </location>
</feature>
<name>A0A8J7V5F7_9PROT</name>
<feature type="transmembrane region" description="Helical" evidence="1">
    <location>
        <begin position="65"/>
        <end position="84"/>
    </location>
</feature>
<gene>
    <name evidence="3" type="ORF">KAJ83_17705</name>
</gene>
<dbReference type="AlphaFoldDB" id="A0A8J7V5F7"/>
<dbReference type="PANTHER" id="PTHR22911">
    <property type="entry name" value="ACYL-MALONYL CONDENSING ENZYME-RELATED"/>
    <property type="match status" value="1"/>
</dbReference>
<dbReference type="Proteomes" id="UP000672602">
    <property type="component" value="Unassembled WGS sequence"/>
</dbReference>
<feature type="transmembrane region" description="Helical" evidence="1">
    <location>
        <begin position="139"/>
        <end position="156"/>
    </location>
</feature>
<keyword evidence="1" id="KW-1133">Transmembrane helix</keyword>
<feature type="transmembrane region" description="Helical" evidence="1">
    <location>
        <begin position="254"/>
        <end position="270"/>
    </location>
</feature>
<feature type="transmembrane region" description="Helical" evidence="1">
    <location>
        <begin position="199"/>
        <end position="218"/>
    </location>
</feature>
<accession>A0A8J7V5F7</accession>
<feature type="transmembrane region" description="Helical" evidence="1">
    <location>
        <begin position="90"/>
        <end position="107"/>
    </location>
</feature>
<feature type="transmembrane region" description="Helical" evidence="1">
    <location>
        <begin position="230"/>
        <end position="248"/>
    </location>
</feature>
<sequence>MMGSMAAFGINDALVKLASVELGLFQIILLRGIGASLLILVLAWRLGAFRVLPAHRDRGVLALRMVGEVGGTLCFLTALFHMPIANATAILQALPLAVTLAAALFLGEPVGWRRYLAIAVGFTGVMIIVRPGAEGFNLHTLYALGSVGFVVVRDLATRCLSRDVPSMLAASLTAIVIMISGAVGVAVTGEWVPVESSAGWLLAASAVFIFVGYLLSVMTMRAGDIGFIAPFRYSNLIWALLLGVFVFAEIPDPHMLIGAAIVVGTGLYSFHRERVRARRLALASAPRQ</sequence>
<dbReference type="InterPro" id="IPR037185">
    <property type="entry name" value="EmrE-like"/>
</dbReference>
<protein>
    <submittedName>
        <fullName evidence="3">DMT family transporter</fullName>
    </submittedName>
</protein>
<feature type="transmembrane region" description="Helical" evidence="1">
    <location>
        <begin position="114"/>
        <end position="133"/>
    </location>
</feature>
<dbReference type="EMBL" id="JAGMWN010000012">
    <property type="protein sequence ID" value="MBP5858859.1"/>
    <property type="molecule type" value="Genomic_DNA"/>
</dbReference>
<dbReference type="InterPro" id="IPR000620">
    <property type="entry name" value="EamA_dom"/>
</dbReference>
<dbReference type="GO" id="GO:0016020">
    <property type="term" value="C:membrane"/>
    <property type="evidence" value="ECO:0007669"/>
    <property type="project" value="InterPro"/>
</dbReference>
<dbReference type="Pfam" id="PF00892">
    <property type="entry name" value="EamA"/>
    <property type="match status" value="1"/>
</dbReference>
<keyword evidence="4" id="KW-1185">Reference proteome</keyword>
<proteinExistence type="predicted"/>
<reference evidence="3" key="1">
    <citation type="submission" date="2021-04" db="EMBL/GenBank/DDBJ databases">
        <authorList>
            <person name="Zhang D.-C."/>
        </authorList>
    </citation>
    <scope>NUCLEOTIDE SEQUENCE</scope>
    <source>
        <strain evidence="3">CGMCC 1.15697</strain>
    </source>
</reference>
<evidence type="ECO:0000313" key="4">
    <source>
        <dbReference type="Proteomes" id="UP000672602"/>
    </source>
</evidence>
<evidence type="ECO:0000313" key="3">
    <source>
        <dbReference type="EMBL" id="MBP5858859.1"/>
    </source>
</evidence>
<feature type="domain" description="EamA" evidence="2">
    <location>
        <begin position="2"/>
        <end position="129"/>
    </location>
</feature>
<evidence type="ECO:0000259" key="2">
    <source>
        <dbReference type="Pfam" id="PF00892"/>
    </source>
</evidence>
<evidence type="ECO:0000256" key="1">
    <source>
        <dbReference type="SAM" id="Phobius"/>
    </source>
</evidence>
<organism evidence="3 4">
    <name type="scientific">Marivibrio halodurans</name>
    <dbReference type="NCBI Taxonomy" id="2039722"/>
    <lineage>
        <taxon>Bacteria</taxon>
        <taxon>Pseudomonadati</taxon>
        <taxon>Pseudomonadota</taxon>
        <taxon>Alphaproteobacteria</taxon>
        <taxon>Rhodospirillales</taxon>
        <taxon>Rhodospirillaceae</taxon>
        <taxon>Marivibrio</taxon>
    </lineage>
</organism>
<dbReference type="PANTHER" id="PTHR22911:SF135">
    <property type="entry name" value="BLR4310 PROTEIN"/>
    <property type="match status" value="1"/>
</dbReference>
<keyword evidence="1" id="KW-0812">Transmembrane</keyword>